<dbReference type="OrthoDB" id="1467713at2"/>
<evidence type="ECO:0000313" key="2">
    <source>
        <dbReference type="Proteomes" id="UP000236654"/>
    </source>
</evidence>
<sequence length="86" mass="10171">MRIVDTIPHERFKIQIFSYNGKYTVKIELGQFEQSYKIGELDVMGLADVKAMITTEFLNNCLKRFVDMRTDWNESFKNKNTNITNK</sequence>
<proteinExistence type="predicted"/>
<dbReference type="Proteomes" id="UP000236654">
    <property type="component" value="Unassembled WGS sequence"/>
</dbReference>
<organism evidence="1 2">
    <name type="scientific">Brumimicrobium salinarum</name>
    <dbReference type="NCBI Taxonomy" id="2058658"/>
    <lineage>
        <taxon>Bacteria</taxon>
        <taxon>Pseudomonadati</taxon>
        <taxon>Bacteroidota</taxon>
        <taxon>Flavobacteriia</taxon>
        <taxon>Flavobacteriales</taxon>
        <taxon>Crocinitomicaceae</taxon>
        <taxon>Brumimicrobium</taxon>
    </lineage>
</organism>
<comment type="caution">
    <text evidence="1">The sequence shown here is derived from an EMBL/GenBank/DDBJ whole genome shotgun (WGS) entry which is preliminary data.</text>
</comment>
<keyword evidence="2" id="KW-1185">Reference proteome</keyword>
<protein>
    <submittedName>
        <fullName evidence="1">Uncharacterized protein</fullName>
    </submittedName>
</protein>
<accession>A0A2I0R294</accession>
<evidence type="ECO:0000313" key="1">
    <source>
        <dbReference type="EMBL" id="PKR80675.1"/>
    </source>
</evidence>
<name>A0A2I0R294_9FLAO</name>
<dbReference type="AlphaFoldDB" id="A0A2I0R294"/>
<dbReference type="RefSeq" id="WP_101334457.1">
    <property type="nucleotide sequence ID" value="NZ_PJNI01000008.1"/>
</dbReference>
<dbReference type="EMBL" id="PJNI01000008">
    <property type="protein sequence ID" value="PKR80675.1"/>
    <property type="molecule type" value="Genomic_DNA"/>
</dbReference>
<reference evidence="1 2" key="1">
    <citation type="submission" date="2017-12" db="EMBL/GenBank/DDBJ databases">
        <title>The draft genome sequence of Brumimicrobium saltpan LHR20.</title>
        <authorList>
            <person name="Do Z.-J."/>
            <person name="Luo H.-R."/>
        </authorList>
    </citation>
    <scope>NUCLEOTIDE SEQUENCE [LARGE SCALE GENOMIC DNA]</scope>
    <source>
        <strain evidence="1 2">LHR20</strain>
    </source>
</reference>
<gene>
    <name evidence="1" type="ORF">CW751_07855</name>
</gene>